<evidence type="ECO:0000256" key="4">
    <source>
        <dbReference type="ARBA" id="ARBA00023163"/>
    </source>
</evidence>
<dbReference type="Pfam" id="PF04198">
    <property type="entry name" value="Sugar-bind"/>
    <property type="match status" value="1"/>
</dbReference>
<keyword evidence="2" id="KW-0805">Transcription regulation</keyword>
<dbReference type="Gene3D" id="3.40.50.1360">
    <property type="match status" value="1"/>
</dbReference>
<name>A0A0M2NH83_9FIRM</name>
<dbReference type="AlphaFoldDB" id="A0A0M2NH83"/>
<sequence length="323" mass="35907">MDIRNAKYDIQILAQVAEMYYLEDMSQLEISKMLSCSRSMISVMLSEAKEKGLIEIKIKNPAGNVSELSDVLKKHFGLKNCVVVPTMATSLKILNRIVSSQAANLVKGYFRPHKSVGVAWGTTCYEFMHIFPASSMISNITVVPLVGGSASAAFEYQLNEMVRMFSEKTNGIPSFIYAPAYADSEEDKKLYMNSAGMKNIVNLWDHLDVAIVSIGAPPDYYINNDIENPYEVLQQYKDNPAKPVGDIIARRFNLNGEFLSSSFNNRLVAATPEQLTRIKDVFCIAAGRHKILSIIAGLRTGIINHFITDENTAKAVVSFLNDI</sequence>
<dbReference type="SUPFAM" id="SSF100950">
    <property type="entry name" value="NagB/RpiA/CoA transferase-like"/>
    <property type="match status" value="1"/>
</dbReference>
<evidence type="ECO:0000313" key="6">
    <source>
        <dbReference type="EMBL" id="KKI51498.1"/>
    </source>
</evidence>
<comment type="similarity">
    <text evidence="1">Belongs to the SorC transcriptional regulatory family.</text>
</comment>
<evidence type="ECO:0000256" key="3">
    <source>
        <dbReference type="ARBA" id="ARBA00023125"/>
    </source>
</evidence>
<dbReference type="Gene3D" id="1.10.10.60">
    <property type="entry name" value="Homeodomain-like"/>
    <property type="match status" value="1"/>
</dbReference>
<dbReference type="InterPro" id="IPR037171">
    <property type="entry name" value="NagB/RpiA_transferase-like"/>
</dbReference>
<dbReference type="EMBL" id="LAYJ01000076">
    <property type="protein sequence ID" value="KKI51498.1"/>
    <property type="molecule type" value="Genomic_DNA"/>
</dbReference>
<evidence type="ECO:0000256" key="2">
    <source>
        <dbReference type="ARBA" id="ARBA00023015"/>
    </source>
</evidence>
<reference evidence="6 7" key="1">
    <citation type="submission" date="2015-04" db="EMBL/GenBank/DDBJ databases">
        <title>Draft genome sequence of bacteremic isolate Catabacter hongkongensis type strain HKU16T.</title>
        <authorList>
            <person name="Lau S.K."/>
            <person name="Teng J.L."/>
            <person name="Huang Y."/>
            <person name="Curreem S.O."/>
            <person name="Tsui S.K."/>
            <person name="Woo P.C."/>
        </authorList>
    </citation>
    <scope>NUCLEOTIDE SEQUENCE [LARGE SCALE GENOMIC DNA]</scope>
    <source>
        <strain evidence="6 7">HKU16</strain>
    </source>
</reference>
<dbReference type="RefSeq" id="WP_160295592.1">
    <property type="nucleotide sequence ID" value="NZ_LAYJ01000076.1"/>
</dbReference>
<dbReference type="InterPro" id="IPR051054">
    <property type="entry name" value="SorC_transcr_regulators"/>
</dbReference>
<evidence type="ECO:0000256" key="1">
    <source>
        <dbReference type="ARBA" id="ARBA00010466"/>
    </source>
</evidence>
<proteinExistence type="inferred from homology"/>
<protein>
    <submittedName>
        <fullName evidence="6">Putative transcriptional regulator of sorbose uptake and utilization proteins</fullName>
    </submittedName>
</protein>
<dbReference type="GO" id="GO:0003677">
    <property type="term" value="F:DNA binding"/>
    <property type="evidence" value="ECO:0007669"/>
    <property type="project" value="UniProtKB-KW"/>
</dbReference>
<comment type="caution">
    <text evidence="6">The sequence shown here is derived from an EMBL/GenBank/DDBJ whole genome shotgun (WGS) entry which is preliminary data.</text>
</comment>
<keyword evidence="4" id="KW-0804">Transcription</keyword>
<dbReference type="STRING" id="270498.CHK_0990"/>
<dbReference type="Proteomes" id="UP000034076">
    <property type="component" value="Unassembled WGS sequence"/>
</dbReference>
<keyword evidence="7" id="KW-1185">Reference proteome</keyword>
<dbReference type="PANTHER" id="PTHR34294:SF1">
    <property type="entry name" value="TRANSCRIPTIONAL REGULATOR LSRR"/>
    <property type="match status" value="1"/>
</dbReference>
<dbReference type="SUPFAM" id="SSF88659">
    <property type="entry name" value="Sigma3 and sigma4 domains of RNA polymerase sigma factors"/>
    <property type="match status" value="1"/>
</dbReference>
<accession>A0A0M2NH83</accession>
<gene>
    <name evidence="6" type="ORF">CHK_0990</name>
</gene>
<evidence type="ECO:0000313" key="7">
    <source>
        <dbReference type="Proteomes" id="UP000034076"/>
    </source>
</evidence>
<evidence type="ECO:0000259" key="5">
    <source>
        <dbReference type="Pfam" id="PF04198"/>
    </source>
</evidence>
<feature type="domain" description="Sugar-binding" evidence="5">
    <location>
        <begin position="64"/>
        <end position="317"/>
    </location>
</feature>
<dbReference type="GO" id="GO:0030246">
    <property type="term" value="F:carbohydrate binding"/>
    <property type="evidence" value="ECO:0007669"/>
    <property type="project" value="InterPro"/>
</dbReference>
<dbReference type="PANTHER" id="PTHR34294">
    <property type="entry name" value="TRANSCRIPTIONAL REGULATOR-RELATED"/>
    <property type="match status" value="1"/>
</dbReference>
<dbReference type="InterPro" id="IPR007324">
    <property type="entry name" value="Sugar-bd_dom_put"/>
</dbReference>
<keyword evidence="3" id="KW-0238">DNA-binding</keyword>
<dbReference type="OrthoDB" id="58802at2"/>
<dbReference type="InterPro" id="IPR013324">
    <property type="entry name" value="RNA_pol_sigma_r3/r4-like"/>
</dbReference>
<organism evidence="6 7">
    <name type="scientific">Christensenella hongkongensis</name>
    <dbReference type="NCBI Taxonomy" id="270498"/>
    <lineage>
        <taxon>Bacteria</taxon>
        <taxon>Bacillati</taxon>
        <taxon>Bacillota</taxon>
        <taxon>Clostridia</taxon>
        <taxon>Christensenellales</taxon>
        <taxon>Christensenellaceae</taxon>
        <taxon>Christensenella</taxon>
    </lineage>
</organism>